<dbReference type="GO" id="GO:0016787">
    <property type="term" value="F:hydrolase activity"/>
    <property type="evidence" value="ECO:0007669"/>
    <property type="project" value="UniProtKB-KW"/>
</dbReference>
<dbReference type="Proteomes" id="UP000054937">
    <property type="component" value="Unassembled WGS sequence"/>
</dbReference>
<reference evidence="1 2" key="1">
    <citation type="journal article" date="2015" name="Sci. Rep.">
        <title>Genome of the facultative scuticociliatosis pathogen Pseudocohnilembus persalinus provides insight into its virulence through horizontal gene transfer.</title>
        <authorList>
            <person name="Xiong J."/>
            <person name="Wang G."/>
            <person name="Cheng J."/>
            <person name="Tian M."/>
            <person name="Pan X."/>
            <person name="Warren A."/>
            <person name="Jiang C."/>
            <person name="Yuan D."/>
            <person name="Miao W."/>
        </authorList>
    </citation>
    <scope>NUCLEOTIDE SEQUENCE [LARGE SCALE GENOMIC DNA]</scope>
    <source>
        <strain evidence="1">36N120E</strain>
    </source>
</reference>
<gene>
    <name evidence="1" type="ORF">PPERSA_11960</name>
</gene>
<evidence type="ECO:0000313" key="2">
    <source>
        <dbReference type="Proteomes" id="UP000054937"/>
    </source>
</evidence>
<keyword evidence="2" id="KW-1185">Reference proteome</keyword>
<dbReference type="EMBL" id="LDAU01000154">
    <property type="protein sequence ID" value="KRX02620.1"/>
    <property type="molecule type" value="Genomic_DNA"/>
</dbReference>
<dbReference type="InParanoid" id="A0A0V0QKG0"/>
<evidence type="ECO:0000313" key="1">
    <source>
        <dbReference type="EMBL" id="KRX02620.1"/>
    </source>
</evidence>
<dbReference type="InterPro" id="IPR017853">
    <property type="entry name" value="GH"/>
</dbReference>
<dbReference type="SUPFAM" id="SSF51445">
    <property type="entry name" value="(Trans)glycosidases"/>
    <property type="match status" value="1"/>
</dbReference>
<accession>A0A0V0QKG0</accession>
<comment type="caution">
    <text evidence="1">The sequence shown here is derived from an EMBL/GenBank/DDBJ whole genome shotgun (WGS) entry which is preliminary data.</text>
</comment>
<protein>
    <submittedName>
        <fullName evidence="1">Glycoside hydrolase, superfamily</fullName>
    </submittedName>
</protein>
<keyword evidence="1" id="KW-0378">Hydrolase</keyword>
<organism evidence="1 2">
    <name type="scientific">Pseudocohnilembus persalinus</name>
    <name type="common">Ciliate</name>
    <dbReference type="NCBI Taxonomy" id="266149"/>
    <lineage>
        <taxon>Eukaryota</taxon>
        <taxon>Sar</taxon>
        <taxon>Alveolata</taxon>
        <taxon>Ciliophora</taxon>
        <taxon>Intramacronucleata</taxon>
        <taxon>Oligohymenophorea</taxon>
        <taxon>Scuticociliatia</taxon>
        <taxon>Philasterida</taxon>
        <taxon>Pseudocohnilembidae</taxon>
        <taxon>Pseudocohnilembus</taxon>
    </lineage>
</organism>
<sequence>MDEFFLDQDSLNEGLLKLIEERIFIAGLNIYNSHFDKENAYEISDVGVRQFITLEEVTDGFEGEEYPTDGEFENILTIYWCGFGSCQDSDSNDVSPQATHILLAYLSIRDNGEVFLDGEAPMDLFEEWRSKGQKLIISVGGDDVDWSIIYDNQDQIHYFRLKSRCS</sequence>
<name>A0A0V0QKG0_PSEPJ</name>
<dbReference type="AlphaFoldDB" id="A0A0V0QKG0"/>
<proteinExistence type="predicted"/>
<dbReference type="Gene3D" id="3.20.20.80">
    <property type="entry name" value="Glycosidases"/>
    <property type="match status" value="1"/>
</dbReference>